<gene>
    <name evidence="1" type="ORF">KF707C_28860</name>
</gene>
<sequence>MRILKHLLLSALLILSLLGFDRPRSADAPRLEPVRSVQVIWIGE</sequence>
<reference evidence="2" key="1">
    <citation type="submission" date="2015-05" db="EMBL/GenBank/DDBJ databases">
        <title>Draft genome sequencing of a biphenyl-degrading bacterium, Pseudomonas balearica KF707 (=NBRC110670).</title>
        <authorList>
            <person name="Kimura N."/>
            <person name="Hirose J."/>
            <person name="Watanabe T."/>
            <person name="Suenaga H."/>
            <person name="Fujihara H."/>
            <person name="Noguchi M."/>
            <person name="Hashimoto M."/>
            <person name="Shimodaira J."/>
            <person name="Tsuchikane K."/>
            <person name="Hosoyama A."/>
            <person name="Yamazoe A."/>
            <person name="Fujita N."/>
            <person name="Furukawa K."/>
        </authorList>
    </citation>
    <scope>NUCLEOTIDE SEQUENCE [LARGE SCALE GENOMIC DNA]</scope>
    <source>
        <strain evidence="2">DSM 10086 / NBRC 110670 / KF707</strain>
    </source>
</reference>
<protein>
    <submittedName>
        <fullName evidence="1">Uncharacterized protein</fullName>
    </submittedName>
</protein>
<keyword evidence="2" id="KW-1185">Reference proteome</keyword>
<dbReference type="AlphaFoldDB" id="A0AAD1C2U6"/>
<name>A0AAD1C2U6_METFU</name>
<organism evidence="1 2">
    <name type="scientific">Metapseudomonas furukawaii</name>
    <name type="common">Pseudomonas furukawaii</name>
    <dbReference type="NCBI Taxonomy" id="1149133"/>
    <lineage>
        <taxon>Bacteria</taxon>
        <taxon>Pseudomonadati</taxon>
        <taxon>Pseudomonadota</taxon>
        <taxon>Gammaproteobacteria</taxon>
        <taxon>Pseudomonadales</taxon>
        <taxon>Pseudomonadaceae</taxon>
        <taxon>Metapseudomonas</taxon>
    </lineage>
</organism>
<accession>A0AAD1C2U6</accession>
<evidence type="ECO:0000313" key="1">
    <source>
        <dbReference type="EMBL" id="BAU74574.1"/>
    </source>
</evidence>
<dbReference type="KEGG" id="pfuw:KF707C_28860"/>
<evidence type="ECO:0000313" key="2">
    <source>
        <dbReference type="Proteomes" id="UP000218554"/>
    </source>
</evidence>
<proteinExistence type="predicted"/>
<dbReference type="RefSeq" id="WP_003455934.1">
    <property type="nucleotide sequence ID" value="NZ_AJMR01000226.1"/>
</dbReference>
<reference evidence="1 2" key="2">
    <citation type="journal article" date="2017" name="Int. J. Syst. Evol. Microbiol.">
        <title>Pseudomonas furukawaii sp. nov., a polychlorinated biphenyl-degrading bacterium isolated from biphenyl-contaminated soil in Japan.</title>
        <authorList>
            <person name="Kimura N."/>
            <person name="Watanabe T."/>
            <person name="Suenaga H."/>
            <person name="Fujihara H."/>
            <person name="Futagami T."/>
            <person name="Goto M."/>
            <person name="Hanada S."/>
            <person name="Hirose J."/>
        </authorList>
    </citation>
    <scope>NUCLEOTIDE SEQUENCE [LARGE SCALE GENOMIC DNA]</scope>
    <source>
        <strain evidence="2">DSM 10086 / NBRC 110670 / KF707</strain>
    </source>
</reference>
<dbReference type="Proteomes" id="UP000218554">
    <property type="component" value="Chromosome"/>
</dbReference>
<dbReference type="EMBL" id="AP014862">
    <property type="protein sequence ID" value="BAU74574.1"/>
    <property type="molecule type" value="Genomic_DNA"/>
</dbReference>